<evidence type="ECO:0000256" key="5">
    <source>
        <dbReference type="SAM" id="Phobius"/>
    </source>
</evidence>
<evidence type="ECO:0000256" key="2">
    <source>
        <dbReference type="ARBA" id="ARBA00022692"/>
    </source>
</evidence>
<keyword evidence="4 5" id="KW-0472">Membrane</keyword>
<dbReference type="GO" id="GO:0035838">
    <property type="term" value="C:growing cell tip"/>
    <property type="evidence" value="ECO:0007669"/>
    <property type="project" value="TreeGrafter"/>
</dbReference>
<protein>
    <recommendedName>
        <fullName evidence="9">Pali-domain-containing protein</fullName>
    </recommendedName>
</protein>
<feature type="transmembrane region" description="Helical" evidence="5">
    <location>
        <begin position="151"/>
        <end position="173"/>
    </location>
</feature>
<accession>A0A9P7AEP1</accession>
<keyword evidence="2 5" id="KW-0812">Transmembrane</keyword>
<keyword evidence="8" id="KW-1185">Reference proteome</keyword>
<dbReference type="AlphaFoldDB" id="A0A9P7AEP1"/>
<reference evidence="7" key="1">
    <citation type="journal article" date="2020" name="New Phytol.">
        <title>Comparative genomics reveals dynamic genome evolution in host specialist ectomycorrhizal fungi.</title>
        <authorList>
            <person name="Lofgren L.A."/>
            <person name="Nguyen N.H."/>
            <person name="Vilgalys R."/>
            <person name="Ruytinx J."/>
            <person name="Liao H.L."/>
            <person name="Branco S."/>
            <person name="Kuo A."/>
            <person name="LaButti K."/>
            <person name="Lipzen A."/>
            <person name="Andreopoulos W."/>
            <person name="Pangilinan J."/>
            <person name="Riley R."/>
            <person name="Hundley H."/>
            <person name="Na H."/>
            <person name="Barry K."/>
            <person name="Grigoriev I.V."/>
            <person name="Stajich J.E."/>
            <person name="Kennedy P.G."/>
        </authorList>
    </citation>
    <scope>NUCLEOTIDE SEQUENCE</scope>
    <source>
        <strain evidence="7">S12</strain>
    </source>
</reference>
<dbReference type="OrthoDB" id="2354757at2759"/>
<comment type="caution">
    <text evidence="7">The sequence shown here is derived from an EMBL/GenBank/DDBJ whole genome shotgun (WGS) entry which is preliminary data.</text>
</comment>
<dbReference type="InterPro" id="IPR051380">
    <property type="entry name" value="pH-response_reg_palI/RIM9"/>
</dbReference>
<proteinExistence type="predicted"/>
<dbReference type="EMBL" id="JABBWE010000088">
    <property type="protein sequence ID" value="KAG1786791.1"/>
    <property type="molecule type" value="Genomic_DNA"/>
</dbReference>
<gene>
    <name evidence="7" type="ORF">HD556DRAFT_1413524</name>
</gene>
<dbReference type="GO" id="GO:0032153">
    <property type="term" value="C:cell division site"/>
    <property type="evidence" value="ECO:0007669"/>
    <property type="project" value="TreeGrafter"/>
</dbReference>
<evidence type="ECO:0000256" key="3">
    <source>
        <dbReference type="ARBA" id="ARBA00022989"/>
    </source>
</evidence>
<sequence length="182" mass="19388">MAASGALPGLFFCFSAMLLLIFVSVSSPTWNSISFLNANQYAFGVFGYTGSKVQVGYYFPLPGDINTGILHSLTFVLILYPIAAGLSGLAFLFGVCGAGYHRAGTVLMTLLAGLATLCTLVAWIISMSLFGTVRNRLRSEGINANWGNANWLALGALVALLLGSCTAACGIFGHYRDRRSRR</sequence>
<feature type="transmembrane region" description="Helical" evidence="5">
    <location>
        <begin position="106"/>
        <end position="131"/>
    </location>
</feature>
<dbReference type="Pfam" id="PF06687">
    <property type="entry name" value="SUR7"/>
    <property type="match status" value="1"/>
</dbReference>
<dbReference type="InterPro" id="IPR009571">
    <property type="entry name" value="SUR7/Rim9-like_fungi"/>
</dbReference>
<comment type="subcellular location">
    <subcellularLocation>
        <location evidence="1">Membrane</location>
        <topology evidence="1">Multi-pass membrane protein</topology>
    </subcellularLocation>
</comment>
<organism evidence="7 8">
    <name type="scientific">Suillus plorans</name>
    <dbReference type="NCBI Taxonomy" id="116603"/>
    <lineage>
        <taxon>Eukaryota</taxon>
        <taxon>Fungi</taxon>
        <taxon>Dikarya</taxon>
        <taxon>Basidiomycota</taxon>
        <taxon>Agaricomycotina</taxon>
        <taxon>Agaricomycetes</taxon>
        <taxon>Agaricomycetidae</taxon>
        <taxon>Boletales</taxon>
        <taxon>Suillineae</taxon>
        <taxon>Suillaceae</taxon>
        <taxon>Suillus</taxon>
    </lineage>
</organism>
<evidence type="ECO:0000256" key="4">
    <source>
        <dbReference type="ARBA" id="ARBA00023136"/>
    </source>
</evidence>
<dbReference type="RefSeq" id="XP_041154200.1">
    <property type="nucleotide sequence ID" value="XM_041304247.1"/>
</dbReference>
<dbReference type="GO" id="GO:0005886">
    <property type="term" value="C:plasma membrane"/>
    <property type="evidence" value="ECO:0007669"/>
    <property type="project" value="InterPro"/>
</dbReference>
<evidence type="ECO:0000256" key="6">
    <source>
        <dbReference type="SAM" id="SignalP"/>
    </source>
</evidence>
<dbReference type="PANTHER" id="PTHR28013:SF3">
    <property type="entry name" value="PROTEIN DCV1-RELATED"/>
    <property type="match status" value="1"/>
</dbReference>
<evidence type="ECO:0000313" key="7">
    <source>
        <dbReference type="EMBL" id="KAG1786791.1"/>
    </source>
</evidence>
<keyword evidence="6" id="KW-0732">Signal</keyword>
<dbReference type="GeneID" id="64598011"/>
<feature type="chain" id="PRO_5040277718" description="Pali-domain-containing protein" evidence="6">
    <location>
        <begin position="29"/>
        <end position="182"/>
    </location>
</feature>
<evidence type="ECO:0000256" key="1">
    <source>
        <dbReference type="ARBA" id="ARBA00004141"/>
    </source>
</evidence>
<name>A0A9P7AEP1_9AGAM</name>
<evidence type="ECO:0008006" key="9">
    <source>
        <dbReference type="Google" id="ProtNLM"/>
    </source>
</evidence>
<keyword evidence="3 5" id="KW-1133">Transmembrane helix</keyword>
<dbReference type="Proteomes" id="UP000719766">
    <property type="component" value="Unassembled WGS sequence"/>
</dbReference>
<evidence type="ECO:0000313" key="8">
    <source>
        <dbReference type="Proteomes" id="UP000719766"/>
    </source>
</evidence>
<feature type="signal peptide" evidence="6">
    <location>
        <begin position="1"/>
        <end position="28"/>
    </location>
</feature>
<feature type="transmembrane region" description="Helical" evidence="5">
    <location>
        <begin position="69"/>
        <end position="94"/>
    </location>
</feature>
<dbReference type="PANTHER" id="PTHR28013">
    <property type="entry name" value="PROTEIN DCV1-RELATED"/>
    <property type="match status" value="1"/>
</dbReference>